<reference evidence="1 2" key="1">
    <citation type="submission" date="2019-02" db="EMBL/GenBank/DDBJ databases">
        <title>Deep-cultivation of Planctomycetes and their phenomic and genomic characterization uncovers novel biology.</title>
        <authorList>
            <person name="Wiegand S."/>
            <person name="Jogler M."/>
            <person name="Boedeker C."/>
            <person name="Pinto D."/>
            <person name="Vollmers J."/>
            <person name="Rivas-Marin E."/>
            <person name="Kohn T."/>
            <person name="Peeters S.H."/>
            <person name="Heuer A."/>
            <person name="Rast P."/>
            <person name="Oberbeckmann S."/>
            <person name="Bunk B."/>
            <person name="Jeske O."/>
            <person name="Meyerdierks A."/>
            <person name="Storesund J.E."/>
            <person name="Kallscheuer N."/>
            <person name="Luecker S."/>
            <person name="Lage O.M."/>
            <person name="Pohl T."/>
            <person name="Merkel B.J."/>
            <person name="Hornburger P."/>
            <person name="Mueller R.-W."/>
            <person name="Bruemmer F."/>
            <person name="Labrenz M."/>
            <person name="Spormann A.M."/>
            <person name="Op den Camp H."/>
            <person name="Overmann J."/>
            <person name="Amann R."/>
            <person name="Jetten M.S.M."/>
            <person name="Mascher T."/>
            <person name="Medema M.H."/>
            <person name="Devos D.P."/>
            <person name="Kaster A.-K."/>
            <person name="Ovreas L."/>
            <person name="Rohde M."/>
            <person name="Galperin M.Y."/>
            <person name="Jogler C."/>
        </authorList>
    </citation>
    <scope>NUCLEOTIDE SEQUENCE [LARGE SCALE GENOMIC DNA]</scope>
    <source>
        <strain evidence="1 2">Mal4</strain>
    </source>
</reference>
<sequence>MIAILLTAASAKAQTSYPMLMSLKPVAAQIGATTEHELESRYSMFGAYDVLVTGEGVTGTIATPMELDKDGKEPSLTKIKLSFTVTADAQPGVRDFRIVGPTGASTLGQLVVTPDPVVIEQAKNDTPDLAQAIELPATVCGVIEKGEDVDYYRFAVAEPTTLNFHCLGMRLEDRIHDLQQHVDPILTVKNAATGSTVAAADNTYAADPFLSHEFAPGEYLLEVRDVRYAGNRYWTYAIEISSRPFVSHVHPFGITKGATMELETVAAPAAGLVSFTASMDEPAGVHEVRLPMGDGVTNPVPVVVSELPVVVEAARDNGTPETAQEVTFPTGISGRIESSADIDCFAFEAKKGDRISLEVVARRHWSGLDSIVRILNSDGKPLTENDDLRLWGKRTYQDSMIENWTVPADGRYIVELRDVHLRGGDEFVYYLKLQPAEPYFELSLDSDKTWLTPGTSAVIFARAVHKNGFAGEIQLHIDGLPEGVTASCGRILAGKGNDGCIILTAAEDAEMTASNIRVRGTAEHKVDDETTLALETVAQPMQETYMPGGGRNHWPVEMHTVAIGKPADVLDVTLSTEEVTLKPGESTTIDVEITRAEGFDKNVTLDMLFQHLSSKYAITLPEGVTIDSKNSKTLLTAKESKGSITLTAAANAPAADRQQCCVMANVSINFVMKATYSSPPLFVTVQEK</sequence>
<dbReference type="EMBL" id="CP036275">
    <property type="protein sequence ID" value="QDU39459.1"/>
    <property type="molecule type" value="Genomic_DNA"/>
</dbReference>
<keyword evidence="2" id="KW-1185">Reference proteome</keyword>
<evidence type="ECO:0000313" key="1">
    <source>
        <dbReference type="EMBL" id="QDU39459.1"/>
    </source>
</evidence>
<dbReference type="Gene3D" id="2.60.120.380">
    <property type="match status" value="2"/>
</dbReference>
<accession>A0A517ZAL2</accession>
<proteinExistence type="predicted"/>
<organism evidence="1 2">
    <name type="scientific">Maioricimonas rarisocia</name>
    <dbReference type="NCBI Taxonomy" id="2528026"/>
    <lineage>
        <taxon>Bacteria</taxon>
        <taxon>Pseudomonadati</taxon>
        <taxon>Planctomycetota</taxon>
        <taxon>Planctomycetia</taxon>
        <taxon>Planctomycetales</taxon>
        <taxon>Planctomycetaceae</taxon>
        <taxon>Maioricimonas</taxon>
    </lineage>
</organism>
<gene>
    <name evidence="1" type="ORF">Mal4_38040</name>
</gene>
<name>A0A517ZAL2_9PLAN</name>
<dbReference type="AlphaFoldDB" id="A0A517ZAL2"/>
<protein>
    <submittedName>
        <fullName evidence="1">Uncharacterized protein</fullName>
    </submittedName>
</protein>
<dbReference type="KEGG" id="mri:Mal4_38040"/>
<evidence type="ECO:0000313" key="2">
    <source>
        <dbReference type="Proteomes" id="UP000320496"/>
    </source>
</evidence>
<dbReference type="Proteomes" id="UP000320496">
    <property type="component" value="Chromosome"/>
</dbReference>